<feature type="domain" description="GIY-YIG" evidence="2">
    <location>
        <begin position="5"/>
        <end position="83"/>
    </location>
</feature>
<protein>
    <submittedName>
        <fullName evidence="3">Excinuclease ABC C subunit domain protein</fullName>
    </submittedName>
</protein>
<dbReference type="Pfam" id="PF01541">
    <property type="entry name" value="GIY-YIG"/>
    <property type="match status" value="1"/>
</dbReference>
<dbReference type="KEGG" id="bsa:Bacsa_2848"/>
<dbReference type="SUPFAM" id="SSF82771">
    <property type="entry name" value="GIY-YIG endonuclease"/>
    <property type="match status" value="1"/>
</dbReference>
<dbReference type="Gene3D" id="3.40.1440.10">
    <property type="entry name" value="GIY-YIG endonuclease"/>
    <property type="match status" value="1"/>
</dbReference>
<dbReference type="EMBL" id="CP002530">
    <property type="protein sequence ID" value="ADY37381.1"/>
    <property type="molecule type" value="Genomic_DNA"/>
</dbReference>
<dbReference type="STRING" id="667015.Bacsa_2848"/>
<dbReference type="PANTHER" id="PTHR34477:SF5">
    <property type="entry name" value="BSL5627 PROTEIN"/>
    <property type="match status" value="1"/>
</dbReference>
<dbReference type="PROSITE" id="PS50164">
    <property type="entry name" value="GIY_YIG"/>
    <property type="match status" value="1"/>
</dbReference>
<proteinExistence type="inferred from homology"/>
<evidence type="ECO:0000256" key="1">
    <source>
        <dbReference type="ARBA" id="ARBA00007435"/>
    </source>
</evidence>
<dbReference type="PANTHER" id="PTHR34477">
    <property type="entry name" value="UPF0213 PROTEIN YHBQ"/>
    <property type="match status" value="1"/>
</dbReference>
<sequence>MNNIHQYWVYILSNKTRSVLYIGVTNNLYKRFIEHKTGIIPGFTSKYKCHYLVYFEEYHDINEAIVREKELKGWTRYKKEKLIRNNNPSLKNLAQEMNWE</sequence>
<reference evidence="3 4" key="1">
    <citation type="journal article" date="2011" name="Stand. Genomic Sci.">
        <title>Complete genome sequence of Bacteroides salanitronis type strain (BL78).</title>
        <authorList>
            <person name="Gronow S."/>
            <person name="Held B."/>
            <person name="Lucas S."/>
            <person name="Lapidus A."/>
            <person name="Del Rio T.G."/>
            <person name="Nolan M."/>
            <person name="Tice H."/>
            <person name="Deshpande S."/>
            <person name="Cheng J.F."/>
            <person name="Pitluck S."/>
            <person name="Liolios K."/>
            <person name="Pagani I."/>
            <person name="Ivanova N."/>
            <person name="Mavromatis K."/>
            <person name="Pati A."/>
            <person name="Tapia R."/>
            <person name="Han C."/>
            <person name="Goodwin L."/>
            <person name="Chen A."/>
            <person name="Palaniappan K."/>
            <person name="Land M."/>
            <person name="Hauser L."/>
            <person name="Chang Y.J."/>
            <person name="Jeffries C.D."/>
            <person name="Brambilla E.M."/>
            <person name="Rohde M."/>
            <person name="Goker M."/>
            <person name="Detter J.C."/>
            <person name="Woyke T."/>
            <person name="Bristow J."/>
            <person name="Markowitz V."/>
            <person name="Hugenholtz P."/>
            <person name="Kyrpides N.C."/>
            <person name="Klenk H.P."/>
            <person name="Eisen J.A."/>
        </authorList>
    </citation>
    <scope>NUCLEOTIDE SEQUENCE [LARGE SCALE GENOMIC DNA]</scope>
    <source>
        <strain evidence="3 4">DSM 18170</strain>
    </source>
</reference>
<keyword evidence="4" id="KW-1185">Reference proteome</keyword>
<comment type="similarity">
    <text evidence="1">Belongs to the UPF0213 family.</text>
</comment>
<evidence type="ECO:0000313" key="3">
    <source>
        <dbReference type="EMBL" id="ADY37381.1"/>
    </source>
</evidence>
<dbReference type="InterPro" id="IPR050190">
    <property type="entry name" value="UPF0213_domain"/>
</dbReference>
<dbReference type="InterPro" id="IPR035901">
    <property type="entry name" value="GIY-YIG_endonuc_sf"/>
</dbReference>
<name>F0R1D7_PHOSB</name>
<dbReference type="SMART" id="SM00465">
    <property type="entry name" value="GIYc"/>
    <property type="match status" value="1"/>
</dbReference>
<evidence type="ECO:0000259" key="2">
    <source>
        <dbReference type="PROSITE" id="PS50164"/>
    </source>
</evidence>
<dbReference type="CDD" id="cd10448">
    <property type="entry name" value="GIY-YIG_unchar_3"/>
    <property type="match status" value="1"/>
</dbReference>
<accession>F0R1D7</accession>
<dbReference type="HOGENOM" id="CLU_135650_3_1_10"/>
<dbReference type="AlphaFoldDB" id="F0R1D7"/>
<organism evidence="3 4">
    <name type="scientific">Phocaeicola salanitronis (strain DSM 18170 / JCM 13657 / CCUG 60908 / BL78)</name>
    <name type="common">Bacteroides salanitronis</name>
    <dbReference type="NCBI Taxonomy" id="667015"/>
    <lineage>
        <taxon>Bacteria</taxon>
        <taxon>Pseudomonadati</taxon>
        <taxon>Bacteroidota</taxon>
        <taxon>Bacteroidia</taxon>
        <taxon>Bacteroidales</taxon>
        <taxon>Bacteroidaceae</taxon>
        <taxon>Phocaeicola</taxon>
    </lineage>
</organism>
<gene>
    <name evidence="3" type="ordered locus">Bacsa_2848</name>
</gene>
<dbReference type="Proteomes" id="UP000007486">
    <property type="component" value="Chromosome"/>
</dbReference>
<dbReference type="eggNOG" id="COG2827">
    <property type="taxonomic scope" value="Bacteria"/>
</dbReference>
<evidence type="ECO:0000313" key="4">
    <source>
        <dbReference type="Proteomes" id="UP000007486"/>
    </source>
</evidence>
<dbReference type="InterPro" id="IPR000305">
    <property type="entry name" value="GIY-YIG_endonuc"/>
</dbReference>
<dbReference type="RefSeq" id="WP_013618754.1">
    <property type="nucleotide sequence ID" value="NC_015164.1"/>
</dbReference>